<dbReference type="SUPFAM" id="SSF53383">
    <property type="entry name" value="PLP-dependent transferases"/>
    <property type="match status" value="1"/>
</dbReference>
<proteinExistence type="inferred from homology"/>
<evidence type="ECO:0000256" key="4">
    <source>
        <dbReference type="PIRSR" id="PIRSR618319-50"/>
    </source>
</evidence>
<dbReference type="PANTHER" id="PTHR32328">
    <property type="entry name" value="L-SERYL-TRNA(SEC) SELENIUM TRANSFERASE"/>
    <property type="match status" value="1"/>
</dbReference>
<dbReference type="GO" id="GO:0004125">
    <property type="term" value="F:L-seryl-tRNA(Sec) selenium transferase activity"/>
    <property type="evidence" value="ECO:0007669"/>
    <property type="project" value="TreeGrafter"/>
</dbReference>
<keyword evidence="5" id="KW-0032">Aminotransferase</keyword>
<dbReference type="Gene3D" id="3.40.640.10">
    <property type="entry name" value="Type I PLP-dependent aspartate aminotransferase-like (Major domain)"/>
    <property type="match status" value="1"/>
</dbReference>
<evidence type="ECO:0000313" key="5">
    <source>
        <dbReference type="EMBL" id="HEG92797.1"/>
    </source>
</evidence>
<sequence length="383" mass="41641">MHVYQRLGLRRVINADARLTRLGGSIMPPEVLAAMAEAAQWYVDIFELQRAVGRRIAELTHNEAAYVCTGASAGLFLATLACLTGPDLRAISQLVDQMPDPVLARDEVIIHTAHRIPYDPAIRLAGARLVEIGNVLQTFPWELEAAISERTAAVVYMAGEHLSRGALPLSQVIEIAHGHGVPVIVDAAAQLPPPENLWRFTRDLGADLAIFSGGKDLRGPQASGLIVGRADLIEAVFHHGAPHQRLGRPMKVGREEMIGLLTALELYLQQDHAARIARCEAIVQGWVEQFSRLPGAKARRDFPNEAGQPVPRLLLELDPEQAGLTGGELRQRLWEGDPRIAVAPAGDRGVYITPDTLEPGEEELIAERVTAIIQATAGRRVGD</sequence>
<protein>
    <submittedName>
        <fullName evidence="5">Aminotransferase class V-fold PLP-dependent enzyme</fullName>
    </submittedName>
</protein>
<keyword evidence="2 4" id="KW-0663">Pyridoxal phosphate</keyword>
<comment type="similarity">
    <text evidence="3">Belongs to the SelA family.</text>
</comment>
<dbReference type="GO" id="GO:0008483">
    <property type="term" value="F:transaminase activity"/>
    <property type="evidence" value="ECO:0007669"/>
    <property type="project" value="UniProtKB-KW"/>
</dbReference>
<evidence type="ECO:0000256" key="1">
    <source>
        <dbReference type="ARBA" id="ARBA00001933"/>
    </source>
</evidence>
<accession>A0A831TB87</accession>
<organism evidence="5">
    <name type="scientific">Thermorudis peleae</name>
    <dbReference type="NCBI Taxonomy" id="1382356"/>
    <lineage>
        <taxon>Bacteria</taxon>
        <taxon>Pseudomonadati</taxon>
        <taxon>Thermomicrobiota</taxon>
        <taxon>Thermomicrobia</taxon>
        <taxon>Thermomicrobia incertae sedis</taxon>
        <taxon>Thermorudis</taxon>
    </lineage>
</organism>
<name>A0A831TB87_9BACT</name>
<dbReference type="InterPro" id="IPR018319">
    <property type="entry name" value="SelA-like"/>
</dbReference>
<comment type="caution">
    <text evidence="5">The sequence shown here is derived from an EMBL/GenBank/DDBJ whole genome shotgun (WGS) entry which is preliminary data.</text>
</comment>
<keyword evidence="5" id="KW-0808">Transferase</keyword>
<dbReference type="PANTHER" id="PTHR32328:SF0">
    <property type="entry name" value="L-SERYL-TRNA(SEC) SELENIUM TRANSFERASE"/>
    <property type="match status" value="1"/>
</dbReference>
<evidence type="ECO:0000256" key="3">
    <source>
        <dbReference type="ARBA" id="ARBA00044507"/>
    </source>
</evidence>
<dbReference type="Pfam" id="PF03841">
    <property type="entry name" value="SelA"/>
    <property type="match status" value="1"/>
</dbReference>
<dbReference type="InterPro" id="IPR015424">
    <property type="entry name" value="PyrdxlP-dep_Trfase"/>
</dbReference>
<dbReference type="AlphaFoldDB" id="A0A831TB87"/>
<dbReference type="EMBL" id="DSIY01000359">
    <property type="protein sequence ID" value="HEG92797.1"/>
    <property type="molecule type" value="Genomic_DNA"/>
</dbReference>
<gene>
    <name evidence="5" type="ORF">ENP34_15385</name>
</gene>
<feature type="modified residue" description="N6-(pyridoxal phosphate)lysine" evidence="4">
    <location>
        <position position="215"/>
    </location>
</feature>
<reference evidence="5" key="1">
    <citation type="journal article" date="2020" name="mSystems">
        <title>Genome- and Community-Level Interaction Insights into Carbon Utilization and Element Cycling Functions of Hydrothermarchaeota in Hydrothermal Sediment.</title>
        <authorList>
            <person name="Zhou Z."/>
            <person name="Liu Y."/>
            <person name="Xu W."/>
            <person name="Pan J."/>
            <person name="Luo Z.H."/>
            <person name="Li M."/>
        </authorList>
    </citation>
    <scope>NUCLEOTIDE SEQUENCE [LARGE SCALE GENOMIC DNA]</scope>
    <source>
        <strain evidence="5">SpSt-210</strain>
    </source>
</reference>
<dbReference type="InterPro" id="IPR015421">
    <property type="entry name" value="PyrdxlP-dep_Trfase_major"/>
</dbReference>
<evidence type="ECO:0000256" key="2">
    <source>
        <dbReference type="ARBA" id="ARBA00022898"/>
    </source>
</evidence>
<comment type="cofactor">
    <cofactor evidence="1 4">
        <name>pyridoxal 5'-phosphate</name>
        <dbReference type="ChEBI" id="CHEBI:597326"/>
    </cofactor>
</comment>